<feature type="transmembrane region" description="Helical" evidence="1">
    <location>
        <begin position="58"/>
        <end position="80"/>
    </location>
</feature>
<reference evidence="2" key="1">
    <citation type="submission" date="2021-02" db="EMBL/GenBank/DDBJ databases">
        <authorList>
            <person name="Nowell W R."/>
        </authorList>
    </citation>
    <scope>NUCLEOTIDE SEQUENCE</scope>
</reference>
<keyword evidence="1" id="KW-1133">Transmembrane helix</keyword>
<evidence type="ECO:0000256" key="1">
    <source>
        <dbReference type="SAM" id="Phobius"/>
    </source>
</evidence>
<name>A0A815BUM7_ADIRI</name>
<sequence>MTTALHSKKHRKRHEKEKQLTVMLLGSAAAFLVFTLPTEINDTIRVFTPSNTSHNKGVIALITAIFIAMGQLNHAIHFYIYTLTGGVFRNELIQLFSLSKPKRFVNRRSNTEQTLLQSKHVIHKNTIPQLEVHAF</sequence>
<dbReference type="EMBL" id="CAJNOJ010000196">
    <property type="protein sequence ID" value="CAF1274751.1"/>
    <property type="molecule type" value="Genomic_DNA"/>
</dbReference>
<evidence type="ECO:0000313" key="2">
    <source>
        <dbReference type="EMBL" id="CAF1274751.1"/>
    </source>
</evidence>
<dbReference type="AlphaFoldDB" id="A0A815BUM7"/>
<keyword evidence="1" id="KW-0472">Membrane</keyword>
<accession>A0A815BUM7</accession>
<organism evidence="2 3">
    <name type="scientific">Adineta ricciae</name>
    <name type="common">Rotifer</name>
    <dbReference type="NCBI Taxonomy" id="249248"/>
    <lineage>
        <taxon>Eukaryota</taxon>
        <taxon>Metazoa</taxon>
        <taxon>Spiralia</taxon>
        <taxon>Gnathifera</taxon>
        <taxon>Rotifera</taxon>
        <taxon>Eurotatoria</taxon>
        <taxon>Bdelloidea</taxon>
        <taxon>Adinetida</taxon>
        <taxon>Adinetidae</taxon>
        <taxon>Adineta</taxon>
    </lineage>
</organism>
<evidence type="ECO:0000313" key="3">
    <source>
        <dbReference type="Proteomes" id="UP000663852"/>
    </source>
</evidence>
<comment type="caution">
    <text evidence="2">The sequence shown here is derived from an EMBL/GenBank/DDBJ whole genome shotgun (WGS) entry which is preliminary data.</text>
</comment>
<gene>
    <name evidence="2" type="ORF">EDS130_LOCUS29216</name>
</gene>
<proteinExistence type="predicted"/>
<feature type="transmembrane region" description="Helical" evidence="1">
    <location>
        <begin position="20"/>
        <end position="38"/>
    </location>
</feature>
<dbReference type="Gene3D" id="1.20.1070.10">
    <property type="entry name" value="Rhodopsin 7-helix transmembrane proteins"/>
    <property type="match status" value="1"/>
</dbReference>
<keyword evidence="1" id="KW-0812">Transmembrane</keyword>
<dbReference type="OrthoDB" id="9990906at2759"/>
<dbReference type="SUPFAM" id="SSF81321">
    <property type="entry name" value="Family A G protein-coupled receptor-like"/>
    <property type="match status" value="1"/>
</dbReference>
<protein>
    <submittedName>
        <fullName evidence="2">Uncharacterized protein</fullName>
    </submittedName>
</protein>
<dbReference type="Proteomes" id="UP000663852">
    <property type="component" value="Unassembled WGS sequence"/>
</dbReference>